<dbReference type="InterPro" id="IPR038883">
    <property type="entry name" value="AN11006-like"/>
</dbReference>
<proteinExistence type="predicted"/>
<accession>A0A8H8QY85</accession>
<organism evidence="1 2">
    <name type="scientific">Lachnellula hyalina</name>
    <dbReference type="NCBI Taxonomy" id="1316788"/>
    <lineage>
        <taxon>Eukaryota</taxon>
        <taxon>Fungi</taxon>
        <taxon>Dikarya</taxon>
        <taxon>Ascomycota</taxon>
        <taxon>Pezizomycotina</taxon>
        <taxon>Leotiomycetes</taxon>
        <taxon>Helotiales</taxon>
        <taxon>Lachnaceae</taxon>
        <taxon>Lachnellula</taxon>
    </lineage>
</organism>
<dbReference type="GeneID" id="41987543"/>
<dbReference type="EMBL" id="QGMH01000108">
    <property type="protein sequence ID" value="TVY25063.1"/>
    <property type="molecule type" value="Genomic_DNA"/>
</dbReference>
<sequence length="385" mass="42414">MEAPPSSDGLLSLNIFYRRKKASMCMSNCRNIEVAILYPRAPPSSCLPTPISVSDFRNTSLRLQESSPETHEAVAMVTADQEPGSRPGPVDLSLTTSISNTSRAPPSSFRFLDLPLELRLKIYTYLLPARAHTIATQIPHNGYYYNTASLPSHSASSFYPFGRCPTHNLTTYKVLTDNFRSGFPSPSIYPEILRVSKQLLAEAEPVLYGAKDVLWDFGVHAEALLAFWGDRSQAARACVRNLRIAKEIPALLASDSNSNSGVDARWLTLCAFIKNELVGLGELDLTIWSGSGSVASFHSNGSGGKDGEERWREWEWTRELLDIDALRCARLTWWGFSSVEGGGMPAAGFDSWMAGRMMADRLARDRMVEQGLVVEGSLVVSRKAA</sequence>
<dbReference type="OrthoDB" id="5420711at2759"/>
<evidence type="ECO:0008006" key="3">
    <source>
        <dbReference type="Google" id="ProtNLM"/>
    </source>
</evidence>
<dbReference type="PANTHER" id="PTHR42085:SF2">
    <property type="entry name" value="F-BOX DOMAIN-CONTAINING PROTEIN"/>
    <property type="match status" value="1"/>
</dbReference>
<reference evidence="1 2" key="1">
    <citation type="submission" date="2018-05" db="EMBL/GenBank/DDBJ databases">
        <title>Genome sequencing and assembly of the regulated plant pathogen Lachnellula willkommii and related sister species for the development of diagnostic species identification markers.</title>
        <authorList>
            <person name="Giroux E."/>
            <person name="Bilodeau G."/>
        </authorList>
    </citation>
    <scope>NUCLEOTIDE SEQUENCE [LARGE SCALE GENOMIC DNA]</scope>
    <source>
        <strain evidence="1 2">CBS 185.66</strain>
    </source>
</reference>
<dbReference type="RefSeq" id="XP_031003851.1">
    <property type="nucleotide sequence ID" value="XM_031152274.1"/>
</dbReference>
<evidence type="ECO:0000313" key="2">
    <source>
        <dbReference type="Proteomes" id="UP000431533"/>
    </source>
</evidence>
<protein>
    <recommendedName>
        <fullName evidence="3">F-box domain-containing protein</fullName>
    </recommendedName>
</protein>
<dbReference type="Proteomes" id="UP000431533">
    <property type="component" value="Unassembled WGS sequence"/>
</dbReference>
<name>A0A8H8QY85_9HELO</name>
<gene>
    <name evidence="1" type="ORF">LHYA1_G007345</name>
</gene>
<evidence type="ECO:0000313" key="1">
    <source>
        <dbReference type="EMBL" id="TVY25063.1"/>
    </source>
</evidence>
<keyword evidence="2" id="KW-1185">Reference proteome</keyword>
<comment type="caution">
    <text evidence="1">The sequence shown here is derived from an EMBL/GenBank/DDBJ whole genome shotgun (WGS) entry which is preliminary data.</text>
</comment>
<dbReference type="PANTHER" id="PTHR42085">
    <property type="entry name" value="F-BOX DOMAIN-CONTAINING PROTEIN"/>
    <property type="match status" value="1"/>
</dbReference>
<dbReference type="AlphaFoldDB" id="A0A8H8QY85"/>